<organism evidence="1 2">
    <name type="scientific">Crossiella cryophila</name>
    <dbReference type="NCBI Taxonomy" id="43355"/>
    <lineage>
        <taxon>Bacteria</taxon>
        <taxon>Bacillati</taxon>
        <taxon>Actinomycetota</taxon>
        <taxon>Actinomycetes</taxon>
        <taxon>Pseudonocardiales</taxon>
        <taxon>Pseudonocardiaceae</taxon>
        <taxon>Crossiella</taxon>
    </lineage>
</organism>
<dbReference type="Proteomes" id="UP000533598">
    <property type="component" value="Unassembled WGS sequence"/>
</dbReference>
<dbReference type="AlphaFoldDB" id="A0A7W7FXV5"/>
<reference evidence="1 2" key="1">
    <citation type="submission" date="2020-08" db="EMBL/GenBank/DDBJ databases">
        <title>Sequencing the genomes of 1000 actinobacteria strains.</title>
        <authorList>
            <person name="Klenk H.-P."/>
        </authorList>
    </citation>
    <scope>NUCLEOTIDE SEQUENCE [LARGE SCALE GENOMIC DNA]</scope>
    <source>
        <strain evidence="1 2">DSM 44230</strain>
    </source>
</reference>
<dbReference type="RefSeq" id="WP_185007324.1">
    <property type="nucleotide sequence ID" value="NZ_BAAAUI010000039.1"/>
</dbReference>
<accession>A0A7W7FXV5</accession>
<dbReference type="EMBL" id="JACHMH010000001">
    <property type="protein sequence ID" value="MBB4681053.1"/>
    <property type="molecule type" value="Genomic_DNA"/>
</dbReference>
<keyword evidence="2" id="KW-1185">Reference proteome</keyword>
<gene>
    <name evidence="1" type="ORF">HNR67_007171</name>
</gene>
<dbReference type="PANTHER" id="PTHR43162">
    <property type="match status" value="1"/>
</dbReference>
<evidence type="ECO:0000313" key="2">
    <source>
        <dbReference type="Proteomes" id="UP000533598"/>
    </source>
</evidence>
<dbReference type="InterPro" id="IPR051604">
    <property type="entry name" value="Ergot_Alk_Oxidoreductase"/>
</dbReference>
<dbReference type="PANTHER" id="PTHR43162:SF1">
    <property type="entry name" value="PRESTALK A DIFFERENTIATION PROTEIN A"/>
    <property type="match status" value="1"/>
</dbReference>
<dbReference type="Gene3D" id="3.40.50.720">
    <property type="entry name" value="NAD(P)-binding Rossmann-like Domain"/>
    <property type="match status" value="1"/>
</dbReference>
<evidence type="ECO:0000313" key="1">
    <source>
        <dbReference type="EMBL" id="MBB4681053.1"/>
    </source>
</evidence>
<dbReference type="InterPro" id="IPR036291">
    <property type="entry name" value="NAD(P)-bd_dom_sf"/>
</dbReference>
<name>A0A7W7FXV5_9PSEU</name>
<dbReference type="Gene3D" id="3.90.25.10">
    <property type="entry name" value="UDP-galactose 4-epimerase, domain 1"/>
    <property type="match status" value="1"/>
</dbReference>
<protein>
    <submittedName>
        <fullName evidence="1">Uncharacterized protein YbjT (DUF2867 family)</fullName>
    </submittedName>
</protein>
<comment type="caution">
    <text evidence="1">The sequence shown here is derived from an EMBL/GenBank/DDBJ whole genome shotgun (WGS) entry which is preliminary data.</text>
</comment>
<proteinExistence type="predicted"/>
<sequence>MSFLVVGEPGPISDEVERLLTEAGVPVKRRGLGSAEELRAAAIGCFAVFLDWPYDRASAEYAAADSAVDVVGALAGEGRRFVLLSTHAVRDHEPPASFHGTLELLVRAATADWTALRISMPASITLSWIEQLRATGVVRGPYAQAARTLVDERDVAEVAARVLLDGGHEGRAYYVTGPAALTHADRARILGETFGESWRYQEVPRAEFREQLLSTWSAEHADGILDHMAEQVDNPERPTDVVERITGHPARSLAEWARAHAAAFTR</sequence>
<dbReference type="SUPFAM" id="SSF51735">
    <property type="entry name" value="NAD(P)-binding Rossmann-fold domains"/>
    <property type="match status" value="1"/>
</dbReference>